<dbReference type="CDD" id="cd00022">
    <property type="entry name" value="BIR"/>
    <property type="match status" value="1"/>
</dbReference>
<dbReference type="VEuPathDB" id="VectorBase:BGLAX_028564"/>
<evidence type="ECO:0008006" key="3">
    <source>
        <dbReference type="Google" id="ProtNLM"/>
    </source>
</evidence>
<dbReference type="Pfam" id="PF00653">
    <property type="entry name" value="BIR"/>
    <property type="match status" value="1"/>
</dbReference>
<dbReference type="Pfam" id="PF13920">
    <property type="entry name" value="zf-C3HC4_3"/>
    <property type="match status" value="1"/>
</dbReference>
<dbReference type="STRING" id="6526.A0A182YU48"/>
<dbReference type="Gene3D" id="1.10.1170.10">
    <property type="entry name" value="Inhibitor Of Apoptosis Protein (2mihbC-IAP-1), Chain A"/>
    <property type="match status" value="1"/>
</dbReference>
<dbReference type="SUPFAM" id="SSF57924">
    <property type="entry name" value="Inhibitor of apoptosis (IAP) repeat"/>
    <property type="match status" value="1"/>
</dbReference>
<dbReference type="EnsemblMetazoa" id="BGLB000193-RA">
    <property type="protein sequence ID" value="BGLB000193-PA"/>
    <property type="gene ID" value="BGLB000193"/>
</dbReference>
<evidence type="ECO:0000313" key="2">
    <source>
        <dbReference type="Proteomes" id="UP000076420"/>
    </source>
</evidence>
<dbReference type="PROSITE" id="PS50143">
    <property type="entry name" value="BIR_REPEAT_2"/>
    <property type="match status" value="1"/>
</dbReference>
<protein>
    <recommendedName>
        <fullName evidence="3">RING-type domain-containing protein</fullName>
    </recommendedName>
</protein>
<dbReference type="PANTHER" id="PTHR10044">
    <property type="entry name" value="INHIBITOR OF APOPTOSIS"/>
    <property type="match status" value="1"/>
</dbReference>
<dbReference type="Gene3D" id="3.30.40.10">
    <property type="entry name" value="Zinc/RING finger domain, C3HC4 (zinc finger)"/>
    <property type="match status" value="1"/>
</dbReference>
<accession>A0A182YU48</accession>
<dbReference type="SMART" id="SM00238">
    <property type="entry name" value="BIR"/>
    <property type="match status" value="1"/>
</dbReference>
<dbReference type="AlphaFoldDB" id="A0A182YU48"/>
<organism evidence="1 2">
    <name type="scientific">Biomphalaria glabrata</name>
    <name type="common">Bloodfluke planorb</name>
    <name type="synonym">Freshwater snail</name>
    <dbReference type="NCBI Taxonomy" id="6526"/>
    <lineage>
        <taxon>Eukaryota</taxon>
        <taxon>Metazoa</taxon>
        <taxon>Spiralia</taxon>
        <taxon>Lophotrochozoa</taxon>
        <taxon>Mollusca</taxon>
        <taxon>Gastropoda</taxon>
        <taxon>Heterobranchia</taxon>
        <taxon>Euthyneura</taxon>
        <taxon>Panpulmonata</taxon>
        <taxon>Hygrophila</taxon>
        <taxon>Lymnaeoidea</taxon>
        <taxon>Planorbidae</taxon>
        <taxon>Biomphalaria</taxon>
    </lineage>
</organism>
<gene>
    <name evidence="1" type="primary">106052411</name>
</gene>
<sequence>MFLFVSVALINCKSKIMENINLKEKTKDKALNRNSKRHTEYGQIVLITVITKADLSLSVYEQNYFLQNKFEANNLRSINLSAVLWERHFPVVQQVKSTLSFGLSVEIGSSKTDNCFPTLNETFTKIIDTLAVTLLKINLKMKKDYSKWSASKLAIGDDEEKLYHCHSRSTQNLTAKNEDEKPRRKEEFYWGHFRPNVESMCAYPVLIDTRQHIKEVFNLKPKVYNNETNRLRTYVNYPADAEQYGTILAANGFVYTGNGIGDQTTCFYCMKSHENWRYTDDIESIHIGMSPTCLMALCLKCGNVPISTLKKQNPFSMPRRLFSIPTNNEHPPTESRRNVRLNRISPIREIGENFARFHEASSSAHETDQAGGLQVSDHFAEENISHLQADNLSRTLQLQCKVCGSNEVQVLFQPCRHIVTCEECSRVQETCIKCGKDIKEKTRIIFYK</sequence>
<dbReference type="InterPro" id="IPR001370">
    <property type="entry name" value="BIR_rpt"/>
</dbReference>
<evidence type="ECO:0000313" key="1">
    <source>
        <dbReference type="EnsemblMetazoa" id="BGLB000193-PA"/>
    </source>
</evidence>
<dbReference type="Proteomes" id="UP000076420">
    <property type="component" value="Unassembled WGS sequence"/>
</dbReference>
<proteinExistence type="predicted"/>
<dbReference type="InterPro" id="IPR013083">
    <property type="entry name" value="Znf_RING/FYVE/PHD"/>
</dbReference>
<name>A0A182YU48_BIOGL</name>
<dbReference type="InterPro" id="IPR050784">
    <property type="entry name" value="IAP"/>
</dbReference>
<dbReference type="VEuPathDB" id="VectorBase:BGLB000193"/>
<reference evidence="1" key="1">
    <citation type="submission" date="2020-05" db="UniProtKB">
        <authorList>
            <consortium name="EnsemblMetazoa"/>
        </authorList>
    </citation>
    <scope>IDENTIFICATION</scope>
    <source>
        <strain evidence="1">BB02</strain>
    </source>
</reference>